<evidence type="ECO:0000256" key="2">
    <source>
        <dbReference type="ARBA" id="ARBA00022692"/>
    </source>
</evidence>
<organism evidence="10 11">
    <name type="scientific">Metschnikowia bicuspidata var. bicuspidata NRRL YB-4993</name>
    <dbReference type="NCBI Taxonomy" id="869754"/>
    <lineage>
        <taxon>Eukaryota</taxon>
        <taxon>Fungi</taxon>
        <taxon>Dikarya</taxon>
        <taxon>Ascomycota</taxon>
        <taxon>Saccharomycotina</taxon>
        <taxon>Pichiomycetes</taxon>
        <taxon>Metschnikowiaceae</taxon>
        <taxon>Metschnikowia</taxon>
    </lineage>
</organism>
<feature type="non-terminal residue" evidence="10">
    <location>
        <position position="450"/>
    </location>
</feature>
<keyword evidence="4" id="KW-0256">Endoplasmic reticulum</keyword>
<proteinExistence type="inferred from homology"/>
<evidence type="ECO:0000256" key="3">
    <source>
        <dbReference type="ARBA" id="ARBA00022801"/>
    </source>
</evidence>
<dbReference type="GO" id="GO:0042392">
    <property type="term" value="F:sphingosine-1-phosphate phosphatase activity"/>
    <property type="evidence" value="ECO:0007669"/>
    <property type="project" value="TreeGrafter"/>
</dbReference>
<dbReference type="Pfam" id="PF01569">
    <property type="entry name" value="PAP2"/>
    <property type="match status" value="1"/>
</dbReference>
<feature type="non-terminal residue" evidence="10">
    <location>
        <position position="1"/>
    </location>
</feature>
<dbReference type="CDD" id="cd03388">
    <property type="entry name" value="PAP2_SPPase1"/>
    <property type="match status" value="1"/>
</dbReference>
<dbReference type="SMART" id="SM00014">
    <property type="entry name" value="acidPPc"/>
    <property type="match status" value="1"/>
</dbReference>
<dbReference type="GO" id="GO:0006629">
    <property type="term" value="P:lipid metabolic process"/>
    <property type="evidence" value="ECO:0007669"/>
    <property type="project" value="UniProtKB-ARBA"/>
</dbReference>
<feature type="transmembrane region" description="Helical" evidence="8">
    <location>
        <begin position="428"/>
        <end position="448"/>
    </location>
</feature>
<dbReference type="Gene3D" id="1.20.144.10">
    <property type="entry name" value="Phosphatidic acid phosphatase type 2/haloperoxidase"/>
    <property type="match status" value="1"/>
</dbReference>
<feature type="transmembrane region" description="Helical" evidence="8">
    <location>
        <begin position="219"/>
        <end position="238"/>
    </location>
</feature>
<evidence type="ECO:0000256" key="7">
    <source>
        <dbReference type="ARBA" id="ARBA00038324"/>
    </source>
</evidence>
<dbReference type="STRING" id="869754.A0A1A0HJV0"/>
<feature type="transmembrane region" description="Helical" evidence="8">
    <location>
        <begin position="158"/>
        <end position="178"/>
    </location>
</feature>
<gene>
    <name evidence="10" type="ORF">METBIDRAFT_14632</name>
</gene>
<evidence type="ECO:0000313" key="11">
    <source>
        <dbReference type="Proteomes" id="UP000092555"/>
    </source>
</evidence>
<keyword evidence="5 8" id="KW-1133">Transmembrane helix</keyword>
<dbReference type="OrthoDB" id="301434at2759"/>
<protein>
    <recommendedName>
        <fullName evidence="9">Phosphatidic acid phosphatase type 2/haloperoxidase domain-containing protein</fullName>
    </recommendedName>
</protein>
<name>A0A1A0HJV0_9ASCO</name>
<evidence type="ECO:0000256" key="6">
    <source>
        <dbReference type="ARBA" id="ARBA00023136"/>
    </source>
</evidence>
<evidence type="ECO:0000259" key="9">
    <source>
        <dbReference type="SMART" id="SM00014"/>
    </source>
</evidence>
<keyword evidence="2 8" id="KW-0812">Transmembrane</keyword>
<reference evidence="10 11" key="1">
    <citation type="submission" date="2016-05" db="EMBL/GenBank/DDBJ databases">
        <title>Comparative genomics of biotechnologically important yeasts.</title>
        <authorList>
            <consortium name="DOE Joint Genome Institute"/>
            <person name="Riley R."/>
            <person name="Haridas S."/>
            <person name="Wolfe K.H."/>
            <person name="Lopes M.R."/>
            <person name="Hittinger C.T."/>
            <person name="Goker M."/>
            <person name="Salamov A."/>
            <person name="Wisecaver J."/>
            <person name="Long T.M."/>
            <person name="Aerts A.L."/>
            <person name="Barry K."/>
            <person name="Choi C."/>
            <person name="Clum A."/>
            <person name="Coughlan A.Y."/>
            <person name="Deshpande S."/>
            <person name="Douglass A.P."/>
            <person name="Hanson S.J."/>
            <person name="Klenk H.-P."/>
            <person name="LaButti K."/>
            <person name="Lapidus A."/>
            <person name="Lindquist E."/>
            <person name="Lipzen A."/>
            <person name="Meier-kolthoff J.P."/>
            <person name="Ohm R.A."/>
            <person name="Otillar R.P."/>
            <person name="Pangilinan J."/>
            <person name="Peng Y."/>
            <person name="Rokas A."/>
            <person name="Rosa C.A."/>
            <person name="Scheuner C."/>
            <person name="Sibirny A.A."/>
            <person name="Slot J.C."/>
            <person name="Stielow J.B."/>
            <person name="Sun H."/>
            <person name="Kurtzman C.P."/>
            <person name="Blackwell M."/>
            <person name="Grigoriev I.V."/>
            <person name="Jeffries T.W."/>
        </authorList>
    </citation>
    <scope>NUCLEOTIDE SEQUENCE [LARGE SCALE GENOMIC DNA]</scope>
    <source>
        <strain evidence="10 11">NRRL YB-4993</strain>
    </source>
</reference>
<dbReference type="SUPFAM" id="SSF48317">
    <property type="entry name" value="Acid phosphatase/Vanadium-dependent haloperoxidase"/>
    <property type="match status" value="1"/>
</dbReference>
<keyword evidence="6 8" id="KW-0472">Membrane</keyword>
<dbReference type="InterPro" id="IPR036938">
    <property type="entry name" value="PAP2/HPO_sf"/>
</dbReference>
<evidence type="ECO:0000256" key="4">
    <source>
        <dbReference type="ARBA" id="ARBA00022824"/>
    </source>
</evidence>
<evidence type="ECO:0000256" key="8">
    <source>
        <dbReference type="SAM" id="Phobius"/>
    </source>
</evidence>
<accession>A0A1A0HJV0</accession>
<keyword evidence="11" id="KW-1185">Reference proteome</keyword>
<dbReference type="EMBL" id="LXTC01000001">
    <property type="protein sequence ID" value="OBA24276.1"/>
    <property type="molecule type" value="Genomic_DNA"/>
</dbReference>
<dbReference type="PANTHER" id="PTHR14969:SF28">
    <property type="entry name" value="DIHYDROSPHINGOSINE 1-PHOSPHATE PHOSPHATASE LCB3-RELATED"/>
    <property type="match status" value="1"/>
</dbReference>
<feature type="domain" description="Phosphatidic acid phosphatase type 2/haloperoxidase" evidence="9">
    <location>
        <begin position="81"/>
        <end position="202"/>
    </location>
</feature>
<feature type="transmembrane region" description="Helical" evidence="8">
    <location>
        <begin position="52"/>
        <end position="73"/>
    </location>
</feature>
<dbReference type="PANTHER" id="PTHR14969">
    <property type="entry name" value="SPHINGOSINE-1-PHOSPHATE PHOSPHOHYDROLASE"/>
    <property type="match status" value="1"/>
</dbReference>
<dbReference type="Proteomes" id="UP000092555">
    <property type="component" value="Unassembled WGS sequence"/>
</dbReference>
<sequence length="450" mass="49372">KDAGNGPSDHYQTRLPAWRYALRQWCLPIVREETEALARLQAWARTPALDAYFAWTANLASHTFYVLMLPPLFWFGASAMGRDLVFVLGMGVYVTGFCKDLLCLPRPRSPPLQRITMLAYTAQEYGWPSSHSANATAVSLVLLCRLVQMHGLMSTARFAALAALLAGYYFSLLLGRLYCGMHGFFDVGAGVVLGAGLFLFRHVYGAAYDTWLLHSARNASWLGIFATVAMIVAGHLFLVHVHPEPVDDCPCFDDSVAFVGVLLGLDLSHYLCVLTGYFAARNEHADPLLIPFDPSSGALVAAARFAVGVGLVVAWKLLLKPLVFTVLPPLYKRLGIGLSRGHFISTAHTEKTTRQVRRQSLSNMRNEPLADLDKVLSPLTVTMSPETDIDAYELLDYQSHGPLEPGVPVQISGVFRPRYDVEITGRCIIYAGIAGMAVWGLGLSVVLLDL</sequence>
<feature type="transmembrane region" description="Helical" evidence="8">
    <location>
        <begin position="258"/>
        <end position="280"/>
    </location>
</feature>
<evidence type="ECO:0000256" key="5">
    <source>
        <dbReference type="ARBA" id="ARBA00022989"/>
    </source>
</evidence>
<dbReference type="InterPro" id="IPR000326">
    <property type="entry name" value="PAP2/HPO"/>
</dbReference>
<feature type="transmembrane region" description="Helical" evidence="8">
    <location>
        <begin position="184"/>
        <end position="207"/>
    </location>
</feature>
<comment type="subcellular location">
    <subcellularLocation>
        <location evidence="1">Endoplasmic reticulum membrane</location>
        <topology evidence="1">Multi-pass membrane protein</topology>
    </subcellularLocation>
</comment>
<keyword evidence="3" id="KW-0378">Hydrolase</keyword>
<dbReference type="AlphaFoldDB" id="A0A1A0HJV0"/>
<comment type="similarity">
    <text evidence="7">Belongs to the type 2 lipid phosphate phosphatase family.</text>
</comment>
<dbReference type="GeneID" id="30027497"/>
<evidence type="ECO:0000256" key="1">
    <source>
        <dbReference type="ARBA" id="ARBA00004477"/>
    </source>
</evidence>
<evidence type="ECO:0000313" key="10">
    <source>
        <dbReference type="EMBL" id="OBA24276.1"/>
    </source>
</evidence>
<dbReference type="GO" id="GO:0005789">
    <property type="term" value="C:endoplasmic reticulum membrane"/>
    <property type="evidence" value="ECO:0007669"/>
    <property type="project" value="UniProtKB-SubCell"/>
</dbReference>
<comment type="caution">
    <text evidence="10">The sequence shown here is derived from an EMBL/GenBank/DDBJ whole genome shotgun (WGS) entry which is preliminary data.</text>
</comment>
<dbReference type="RefSeq" id="XP_018714757.1">
    <property type="nucleotide sequence ID" value="XM_018854521.1"/>
</dbReference>